<dbReference type="Pfam" id="PF07707">
    <property type="entry name" value="BACK"/>
    <property type="match status" value="1"/>
</dbReference>
<dbReference type="Pfam" id="PF00651">
    <property type="entry name" value="BTB"/>
    <property type="match status" value="1"/>
</dbReference>
<dbReference type="Gene3D" id="3.30.710.10">
    <property type="entry name" value="Potassium Channel Kv1.1, Chain A"/>
    <property type="match status" value="1"/>
</dbReference>
<dbReference type="Proteomes" id="UP000827092">
    <property type="component" value="Unassembled WGS sequence"/>
</dbReference>
<dbReference type="SMART" id="SM00225">
    <property type="entry name" value="BTB"/>
    <property type="match status" value="1"/>
</dbReference>
<keyword evidence="3" id="KW-1185">Reference proteome</keyword>
<dbReference type="Gene3D" id="1.25.40.420">
    <property type="match status" value="1"/>
</dbReference>
<dbReference type="PANTHER" id="PTHR45774">
    <property type="entry name" value="BTB/POZ DOMAIN-CONTAINING"/>
    <property type="match status" value="1"/>
</dbReference>
<dbReference type="InterPro" id="IPR011333">
    <property type="entry name" value="SKP1/BTB/POZ_sf"/>
</dbReference>
<evidence type="ECO:0000313" key="3">
    <source>
        <dbReference type="Proteomes" id="UP000827092"/>
    </source>
</evidence>
<dbReference type="SUPFAM" id="SSF54695">
    <property type="entry name" value="POZ domain"/>
    <property type="match status" value="1"/>
</dbReference>
<dbReference type="InterPro" id="IPR000210">
    <property type="entry name" value="BTB/POZ_dom"/>
</dbReference>
<dbReference type="EMBL" id="JAFNEN010000032">
    <property type="protein sequence ID" value="KAG8199022.1"/>
    <property type="molecule type" value="Genomic_DNA"/>
</dbReference>
<dbReference type="PROSITE" id="PS50097">
    <property type="entry name" value="BTB"/>
    <property type="match status" value="1"/>
</dbReference>
<protein>
    <recommendedName>
        <fullName evidence="1">BTB domain-containing protein</fullName>
    </recommendedName>
</protein>
<dbReference type="PANTHER" id="PTHR45774:SF4">
    <property type="entry name" value="AXUNDEAD, ISOFORM F"/>
    <property type="match status" value="1"/>
</dbReference>
<dbReference type="GO" id="GO:0022008">
    <property type="term" value="P:neurogenesis"/>
    <property type="evidence" value="ECO:0007669"/>
    <property type="project" value="TreeGrafter"/>
</dbReference>
<reference evidence="2 3" key="1">
    <citation type="journal article" date="2022" name="Nat. Ecol. Evol.">
        <title>A masculinizing supergene underlies an exaggerated male reproductive morph in a spider.</title>
        <authorList>
            <person name="Hendrickx F."/>
            <person name="De Corte Z."/>
            <person name="Sonet G."/>
            <person name="Van Belleghem S.M."/>
            <person name="Kostlbacher S."/>
            <person name="Vangestel C."/>
        </authorList>
    </citation>
    <scope>NUCLEOTIDE SEQUENCE [LARGE SCALE GENOMIC DNA]</scope>
    <source>
        <strain evidence="2">W744_W776</strain>
    </source>
</reference>
<accession>A0AAV6VT78</accession>
<evidence type="ECO:0000259" key="1">
    <source>
        <dbReference type="PROSITE" id="PS50097"/>
    </source>
</evidence>
<feature type="domain" description="BTB" evidence="1">
    <location>
        <begin position="61"/>
        <end position="137"/>
    </location>
</feature>
<proteinExistence type="predicted"/>
<name>A0AAV6VT78_9ARAC</name>
<gene>
    <name evidence="2" type="ORF">JTE90_021037</name>
</gene>
<sequence>MSGNMYEHHPHKLSSWNSNVNVDYNQDDVCSQFSEDLGTDSNRPLDIGQRLRNLFKNQQYTDVKFIVSCGVKPKPTLEAHRAILAAGSKKFADMLYGENSSSIAKDIHPDIQINNISFEAFKNVVEFLYTDDVYFCSDASVMETLNAAKLFLVQPLVDRCESYFESAEITETNACTRLQLSMAHKMDSLKNRCNQFIQENTRAVISSHDFKSAAMSTVRTICKLPKFNLRSEKELFDALLNWVDAQPLGRSKRRELIEPFMKNIRFLTIPLAEFTEIVHQCEGENIFSAKEALEIVMYLSNPGKNAVSLTLPTWCNKGTASRCALVNVPARPANRGHIADQRVTIALRQIKRGYMNTLFCVLSMKCLKGSYQIKGLKLAFGDPVTEQSCIGHLSIEVRILPCGFNFVEHCKIDNSKEVVITFSKPTFVKAGDTLHVRAEANETRGYNFMQFDQENSFQETTAFECTLGSVPKENRLFFIQEVLYIATQRYGRQAGRAVKNFRGGRPTPPF</sequence>
<organism evidence="2 3">
    <name type="scientific">Oedothorax gibbosus</name>
    <dbReference type="NCBI Taxonomy" id="931172"/>
    <lineage>
        <taxon>Eukaryota</taxon>
        <taxon>Metazoa</taxon>
        <taxon>Ecdysozoa</taxon>
        <taxon>Arthropoda</taxon>
        <taxon>Chelicerata</taxon>
        <taxon>Arachnida</taxon>
        <taxon>Araneae</taxon>
        <taxon>Araneomorphae</taxon>
        <taxon>Entelegynae</taxon>
        <taxon>Araneoidea</taxon>
        <taxon>Linyphiidae</taxon>
        <taxon>Erigoninae</taxon>
        <taxon>Oedothorax</taxon>
    </lineage>
</organism>
<dbReference type="CDD" id="cd18186">
    <property type="entry name" value="BTB_POZ_ZBTB_KLHL-like"/>
    <property type="match status" value="1"/>
</dbReference>
<dbReference type="AlphaFoldDB" id="A0AAV6VT78"/>
<comment type="caution">
    <text evidence="2">The sequence shown here is derived from an EMBL/GenBank/DDBJ whole genome shotgun (WGS) entry which is preliminary data.</text>
</comment>
<dbReference type="GO" id="GO:0005829">
    <property type="term" value="C:cytosol"/>
    <property type="evidence" value="ECO:0007669"/>
    <property type="project" value="TreeGrafter"/>
</dbReference>
<evidence type="ECO:0000313" key="2">
    <source>
        <dbReference type="EMBL" id="KAG8199022.1"/>
    </source>
</evidence>
<dbReference type="InterPro" id="IPR011705">
    <property type="entry name" value="BACK"/>
</dbReference>
<dbReference type="SMART" id="SM00875">
    <property type="entry name" value="BACK"/>
    <property type="match status" value="1"/>
</dbReference>